<feature type="transmembrane region" description="Helical" evidence="5">
    <location>
        <begin position="65"/>
        <end position="87"/>
    </location>
</feature>
<evidence type="ECO:0000256" key="4">
    <source>
        <dbReference type="ARBA" id="ARBA00023136"/>
    </source>
</evidence>
<dbReference type="Proteomes" id="UP000792457">
    <property type="component" value="Unassembled WGS sequence"/>
</dbReference>
<protein>
    <recommendedName>
        <fullName evidence="8">Solute carrier family 46 member 3</fullName>
    </recommendedName>
</protein>
<reference evidence="6" key="1">
    <citation type="submission" date="2013-04" db="EMBL/GenBank/DDBJ databases">
        <authorList>
            <person name="Qu J."/>
            <person name="Murali S.C."/>
            <person name="Bandaranaike D."/>
            <person name="Bellair M."/>
            <person name="Blankenburg K."/>
            <person name="Chao H."/>
            <person name="Dinh H."/>
            <person name="Doddapaneni H."/>
            <person name="Downs B."/>
            <person name="Dugan-Rocha S."/>
            <person name="Elkadiri S."/>
            <person name="Gnanaolivu R.D."/>
            <person name="Hernandez B."/>
            <person name="Javaid M."/>
            <person name="Jayaseelan J.C."/>
            <person name="Lee S."/>
            <person name="Li M."/>
            <person name="Ming W."/>
            <person name="Munidasa M."/>
            <person name="Muniz J."/>
            <person name="Nguyen L."/>
            <person name="Ongeri F."/>
            <person name="Osuji N."/>
            <person name="Pu L.-L."/>
            <person name="Puazo M."/>
            <person name="Qu C."/>
            <person name="Quiroz J."/>
            <person name="Raj R."/>
            <person name="Weissenberger G."/>
            <person name="Xin Y."/>
            <person name="Zou X."/>
            <person name="Han Y."/>
            <person name="Richards S."/>
            <person name="Worley K."/>
            <person name="Muzny D."/>
            <person name="Gibbs R."/>
        </authorList>
    </citation>
    <scope>NUCLEOTIDE SEQUENCE</scope>
    <source>
        <strain evidence="6">Sampled in the wild</strain>
    </source>
</reference>
<keyword evidence="7" id="KW-1185">Reference proteome</keyword>
<evidence type="ECO:0000313" key="6">
    <source>
        <dbReference type="EMBL" id="KAG8231948.1"/>
    </source>
</evidence>
<reference evidence="6" key="2">
    <citation type="submission" date="2017-10" db="EMBL/GenBank/DDBJ databases">
        <title>Ladona fulva Genome sequencing and assembly.</title>
        <authorList>
            <person name="Murali S."/>
            <person name="Richards S."/>
            <person name="Bandaranaike D."/>
            <person name="Bellair M."/>
            <person name="Blankenburg K."/>
            <person name="Chao H."/>
            <person name="Dinh H."/>
            <person name="Doddapaneni H."/>
            <person name="Dugan-Rocha S."/>
            <person name="Elkadiri S."/>
            <person name="Gnanaolivu R."/>
            <person name="Hernandez B."/>
            <person name="Skinner E."/>
            <person name="Javaid M."/>
            <person name="Lee S."/>
            <person name="Li M."/>
            <person name="Ming W."/>
            <person name="Munidasa M."/>
            <person name="Muniz J."/>
            <person name="Nguyen L."/>
            <person name="Hughes D."/>
            <person name="Osuji N."/>
            <person name="Pu L.-L."/>
            <person name="Puazo M."/>
            <person name="Qu C."/>
            <person name="Quiroz J."/>
            <person name="Raj R."/>
            <person name="Weissenberger G."/>
            <person name="Xin Y."/>
            <person name="Zou X."/>
            <person name="Han Y."/>
            <person name="Worley K."/>
            <person name="Muzny D."/>
            <person name="Gibbs R."/>
        </authorList>
    </citation>
    <scope>NUCLEOTIDE SEQUENCE</scope>
    <source>
        <strain evidence="6">Sampled in the wild</strain>
    </source>
</reference>
<keyword evidence="4 5" id="KW-0472">Membrane</keyword>
<feature type="transmembrane region" description="Helical" evidence="5">
    <location>
        <begin position="99"/>
        <end position="119"/>
    </location>
</feature>
<dbReference type="InterPro" id="IPR036259">
    <property type="entry name" value="MFS_trans_sf"/>
</dbReference>
<evidence type="ECO:0000256" key="2">
    <source>
        <dbReference type="ARBA" id="ARBA00022692"/>
    </source>
</evidence>
<dbReference type="OrthoDB" id="3026777at2759"/>
<dbReference type="SUPFAM" id="SSF103473">
    <property type="entry name" value="MFS general substrate transporter"/>
    <property type="match status" value="1"/>
</dbReference>
<dbReference type="Gene3D" id="1.20.1250.20">
    <property type="entry name" value="MFS general substrate transporter like domains"/>
    <property type="match status" value="1"/>
</dbReference>
<evidence type="ECO:0000256" key="5">
    <source>
        <dbReference type="SAM" id="Phobius"/>
    </source>
</evidence>
<name>A0A8K0P4F3_LADFU</name>
<dbReference type="EMBL" id="KZ308584">
    <property type="protein sequence ID" value="KAG8231948.1"/>
    <property type="molecule type" value="Genomic_DNA"/>
</dbReference>
<comment type="caution">
    <text evidence="6">The sequence shown here is derived from an EMBL/GenBank/DDBJ whole genome shotgun (WGS) entry which is preliminary data.</text>
</comment>
<dbReference type="PANTHER" id="PTHR23507:SF1">
    <property type="entry name" value="FI18259P1-RELATED"/>
    <property type="match status" value="1"/>
</dbReference>
<evidence type="ECO:0000313" key="7">
    <source>
        <dbReference type="Proteomes" id="UP000792457"/>
    </source>
</evidence>
<dbReference type="GO" id="GO:0022857">
    <property type="term" value="F:transmembrane transporter activity"/>
    <property type="evidence" value="ECO:0007669"/>
    <property type="project" value="TreeGrafter"/>
</dbReference>
<dbReference type="GO" id="GO:0016020">
    <property type="term" value="C:membrane"/>
    <property type="evidence" value="ECO:0007669"/>
    <property type="project" value="UniProtKB-SubCell"/>
</dbReference>
<proteinExistence type="predicted"/>
<sequence length="139" mass="15243">MKIPDAPFAAFIFFSKIISSCVKAFSYHPWMIYCSSILSVFGGASSPIARSILSKSVPQEDLGKVFSLTASLEALTPLAASPLYSLLFENTLNYFSGAIYLLSAAIFFLDFILMSIVGLTELKYSREDTQAINNDEEAN</sequence>
<keyword evidence="3 5" id="KW-1133">Transmembrane helix</keyword>
<keyword evidence="2 5" id="KW-0812">Transmembrane</keyword>
<gene>
    <name evidence="6" type="ORF">J437_LFUL008868</name>
</gene>
<evidence type="ECO:0000256" key="3">
    <source>
        <dbReference type="ARBA" id="ARBA00022989"/>
    </source>
</evidence>
<feature type="transmembrane region" description="Helical" evidence="5">
    <location>
        <begin position="30"/>
        <end position="53"/>
    </location>
</feature>
<accession>A0A8K0P4F3</accession>
<evidence type="ECO:0000256" key="1">
    <source>
        <dbReference type="ARBA" id="ARBA00004141"/>
    </source>
</evidence>
<comment type="subcellular location">
    <subcellularLocation>
        <location evidence="1">Membrane</location>
        <topology evidence="1">Multi-pass membrane protein</topology>
    </subcellularLocation>
</comment>
<dbReference type="AlphaFoldDB" id="A0A8K0P4F3"/>
<evidence type="ECO:0008006" key="8">
    <source>
        <dbReference type="Google" id="ProtNLM"/>
    </source>
</evidence>
<dbReference type="PANTHER" id="PTHR23507">
    <property type="entry name" value="ZGC:174356"/>
    <property type="match status" value="1"/>
</dbReference>
<organism evidence="6 7">
    <name type="scientific">Ladona fulva</name>
    <name type="common">Scarce chaser dragonfly</name>
    <name type="synonym">Libellula fulva</name>
    <dbReference type="NCBI Taxonomy" id="123851"/>
    <lineage>
        <taxon>Eukaryota</taxon>
        <taxon>Metazoa</taxon>
        <taxon>Ecdysozoa</taxon>
        <taxon>Arthropoda</taxon>
        <taxon>Hexapoda</taxon>
        <taxon>Insecta</taxon>
        <taxon>Pterygota</taxon>
        <taxon>Palaeoptera</taxon>
        <taxon>Odonata</taxon>
        <taxon>Epiprocta</taxon>
        <taxon>Anisoptera</taxon>
        <taxon>Libelluloidea</taxon>
        <taxon>Libellulidae</taxon>
        <taxon>Ladona</taxon>
    </lineage>
</organism>